<name>A0AA88XJT9_PINIB</name>
<keyword evidence="2" id="KW-0805">Transcription regulation</keyword>
<dbReference type="EMBL" id="VSWD01000011">
    <property type="protein sequence ID" value="KAK3087094.1"/>
    <property type="molecule type" value="Genomic_DNA"/>
</dbReference>
<evidence type="ECO:0000256" key="1">
    <source>
        <dbReference type="ARBA" id="ARBA00004123"/>
    </source>
</evidence>
<comment type="caution">
    <text evidence="6">The sequence shown here is derived from an EMBL/GenBank/DDBJ whole genome shotgun (WGS) entry which is preliminary data.</text>
</comment>
<dbReference type="SMART" id="SM00511">
    <property type="entry name" value="ORANGE"/>
    <property type="match status" value="1"/>
</dbReference>
<keyword evidence="7" id="KW-1185">Reference proteome</keyword>
<comment type="subcellular location">
    <subcellularLocation>
        <location evidence="1">Nucleus</location>
    </subcellularLocation>
</comment>
<evidence type="ECO:0000259" key="5">
    <source>
        <dbReference type="SMART" id="SM00511"/>
    </source>
</evidence>
<evidence type="ECO:0000313" key="6">
    <source>
        <dbReference type="EMBL" id="KAK3087094.1"/>
    </source>
</evidence>
<reference evidence="6" key="1">
    <citation type="submission" date="2019-08" db="EMBL/GenBank/DDBJ databases">
        <title>The improved chromosome-level genome for the pearl oyster Pinctada fucata martensii using PacBio sequencing and Hi-C.</title>
        <authorList>
            <person name="Zheng Z."/>
        </authorList>
    </citation>
    <scope>NUCLEOTIDE SEQUENCE</scope>
    <source>
        <strain evidence="6">ZZ-2019</strain>
        <tissue evidence="6">Adductor muscle</tissue>
    </source>
</reference>
<dbReference type="Proteomes" id="UP001186944">
    <property type="component" value="Unassembled WGS sequence"/>
</dbReference>
<dbReference type="PANTHER" id="PTHR10985">
    <property type="entry name" value="BASIC HELIX-LOOP-HELIX TRANSCRIPTION FACTOR, HES-RELATED"/>
    <property type="match status" value="1"/>
</dbReference>
<feature type="domain" description="Orange" evidence="5">
    <location>
        <begin position="27"/>
        <end position="71"/>
    </location>
</feature>
<dbReference type="AlphaFoldDB" id="A0AA88XJT9"/>
<keyword evidence="4" id="KW-0539">Nucleus</keyword>
<dbReference type="GO" id="GO:0005634">
    <property type="term" value="C:nucleus"/>
    <property type="evidence" value="ECO:0007669"/>
    <property type="project" value="UniProtKB-SubCell"/>
</dbReference>
<gene>
    <name evidence="6" type="ORF">FSP39_001576</name>
</gene>
<dbReference type="GO" id="GO:0003677">
    <property type="term" value="F:DNA binding"/>
    <property type="evidence" value="ECO:0007669"/>
    <property type="project" value="InterPro"/>
</dbReference>
<evidence type="ECO:0000313" key="7">
    <source>
        <dbReference type="Proteomes" id="UP001186944"/>
    </source>
</evidence>
<accession>A0AA88XJT9</accession>
<dbReference type="InterPro" id="IPR050370">
    <property type="entry name" value="HES_HEY"/>
</dbReference>
<evidence type="ECO:0000256" key="2">
    <source>
        <dbReference type="ARBA" id="ARBA00023015"/>
    </source>
</evidence>
<sequence>MEKADILEMTVKHLKERNSTSTSDVLDRYRAGYMACLQTTLDYLGNHSDLSKDVQMNLAQAISCRMLQYKKCEVIPSKSPLETNRPRVYSEGSYNNALLSNQRTLTHDATNRIHGYQNTFRSASHFETSNYGVNHETNLPGIRRDRRSSSVTFARASPDFLSQNEDSGFADDNVFCDFNNQCFNTSPAYSTNSNGSASSDNVFFQFSNNVSRTDSCSSEVWRPW</sequence>
<dbReference type="GO" id="GO:0006355">
    <property type="term" value="P:regulation of DNA-templated transcription"/>
    <property type="evidence" value="ECO:0007669"/>
    <property type="project" value="InterPro"/>
</dbReference>
<evidence type="ECO:0000256" key="4">
    <source>
        <dbReference type="ARBA" id="ARBA00023242"/>
    </source>
</evidence>
<evidence type="ECO:0000256" key="3">
    <source>
        <dbReference type="ARBA" id="ARBA00023163"/>
    </source>
</evidence>
<proteinExistence type="predicted"/>
<dbReference type="InterPro" id="IPR003650">
    <property type="entry name" value="Orange_dom"/>
</dbReference>
<organism evidence="6 7">
    <name type="scientific">Pinctada imbricata</name>
    <name type="common">Atlantic pearl-oyster</name>
    <name type="synonym">Pinctada martensii</name>
    <dbReference type="NCBI Taxonomy" id="66713"/>
    <lineage>
        <taxon>Eukaryota</taxon>
        <taxon>Metazoa</taxon>
        <taxon>Spiralia</taxon>
        <taxon>Lophotrochozoa</taxon>
        <taxon>Mollusca</taxon>
        <taxon>Bivalvia</taxon>
        <taxon>Autobranchia</taxon>
        <taxon>Pteriomorphia</taxon>
        <taxon>Pterioida</taxon>
        <taxon>Pterioidea</taxon>
        <taxon>Pteriidae</taxon>
        <taxon>Pinctada</taxon>
    </lineage>
</organism>
<keyword evidence="3" id="KW-0804">Transcription</keyword>
<protein>
    <recommendedName>
        <fullName evidence="5">Orange domain-containing protein</fullName>
    </recommendedName>
</protein>